<reference evidence="1" key="1">
    <citation type="submission" date="2020-05" db="EMBL/GenBank/DDBJ databases">
        <title>Mycena genomes resolve the evolution of fungal bioluminescence.</title>
        <authorList>
            <person name="Tsai I.J."/>
        </authorList>
    </citation>
    <scope>NUCLEOTIDE SEQUENCE</scope>
    <source>
        <strain evidence="1">171206Taipei</strain>
    </source>
</reference>
<proteinExistence type="predicted"/>
<gene>
    <name evidence="1" type="ORF">MIND_01240700</name>
</gene>
<name>A0A8H6S5E4_9AGAR</name>
<keyword evidence="2" id="KW-1185">Reference proteome</keyword>
<evidence type="ECO:0000313" key="2">
    <source>
        <dbReference type="Proteomes" id="UP000636479"/>
    </source>
</evidence>
<evidence type="ECO:0000313" key="1">
    <source>
        <dbReference type="EMBL" id="KAF7292137.1"/>
    </source>
</evidence>
<dbReference type="Proteomes" id="UP000636479">
    <property type="component" value="Unassembled WGS sequence"/>
</dbReference>
<protein>
    <submittedName>
        <fullName evidence="1">Exosome component Rrp46</fullName>
    </submittedName>
</protein>
<dbReference type="EMBL" id="JACAZF010000012">
    <property type="protein sequence ID" value="KAF7292137.1"/>
    <property type="molecule type" value="Genomic_DNA"/>
</dbReference>
<organism evidence="1 2">
    <name type="scientific">Mycena indigotica</name>
    <dbReference type="NCBI Taxonomy" id="2126181"/>
    <lineage>
        <taxon>Eukaryota</taxon>
        <taxon>Fungi</taxon>
        <taxon>Dikarya</taxon>
        <taxon>Basidiomycota</taxon>
        <taxon>Agaricomycotina</taxon>
        <taxon>Agaricomycetes</taxon>
        <taxon>Agaricomycetidae</taxon>
        <taxon>Agaricales</taxon>
        <taxon>Marasmiineae</taxon>
        <taxon>Mycenaceae</taxon>
        <taxon>Mycena</taxon>
    </lineage>
</organism>
<comment type="caution">
    <text evidence="1">The sequence shown here is derived from an EMBL/GenBank/DDBJ whole genome shotgun (WGS) entry which is preliminary data.</text>
</comment>
<dbReference type="OrthoDB" id="2745898at2759"/>
<accession>A0A8H6S5E4</accession>
<dbReference type="RefSeq" id="XP_037214864.1">
    <property type="nucleotide sequence ID" value="XM_037368896.1"/>
</dbReference>
<dbReference type="AlphaFoldDB" id="A0A8H6S5E4"/>
<dbReference type="GeneID" id="59351412"/>
<sequence>MSLPQELLETIVLHLAGDNKALCACLGSAKAFRLACEAQLFHTVVLQKRSPSREDTQSFIRGCVLFASTPYLVRFVKELRIQLTAEASEARLLETVLQRMAVHVVRLAILSPLVHIKLPPQFHMSVPTGLASAILHAMTRPQLQRIDIDLLAGMEAGFKFISAAVKRNKLHLLDWNIVHVSVIINMTAASSFYASAGGLHTLAPLFGVVRHLWLTWWWMLTDYCPDLPPLPSLRTFHLHALEPYRYYSADNGTISVNPSYSHFLPEIAGRAPLLNTIRLSFNWRMPWNPTAGPPRALASVAEPWPMTGASVFEAVFPNVRRVECSYSLNWVRGEGSVSLVQEREAVQSWLRPWTAERMPGPANAGILSIVFNEI</sequence>